<evidence type="ECO:0000256" key="1">
    <source>
        <dbReference type="SAM" id="MobiDB-lite"/>
    </source>
</evidence>
<organism evidence="2 3">
    <name type="scientific">Nocardia wallacei</name>
    <dbReference type="NCBI Taxonomy" id="480035"/>
    <lineage>
        <taxon>Bacteria</taxon>
        <taxon>Bacillati</taxon>
        <taxon>Actinomycetota</taxon>
        <taxon>Actinomycetes</taxon>
        <taxon>Mycobacteriales</taxon>
        <taxon>Nocardiaceae</taxon>
        <taxon>Nocardia</taxon>
    </lineage>
</organism>
<protein>
    <submittedName>
        <fullName evidence="2">Uncharacterized protein</fullName>
    </submittedName>
</protein>
<dbReference type="EMBL" id="AP023396">
    <property type="protein sequence ID" value="BCK53200.1"/>
    <property type="molecule type" value="Genomic_DNA"/>
</dbReference>
<sequence length="201" mass="22437">MDLESAESQSVRAAIESNTIAEFLSIDYTYPGWRERSEENNNYDADRPHPMYEGVGTAYLHIVPLVRPNGIATTVVCKDMTSTAKKIDGKYPLPEPGNRKQTLEAIAVDVGGPVRIEPKSDNPVKVPPGPQIPGPAGRDARPSRDVFTRFPFVNYQYNLDNYRDLCLPWATSRWGGNEPPKPERTPDDPPKIESFSPGWPK</sequence>
<feature type="region of interest" description="Disordered" evidence="1">
    <location>
        <begin position="113"/>
        <end position="143"/>
    </location>
</feature>
<evidence type="ECO:0000313" key="3">
    <source>
        <dbReference type="Proteomes" id="UP000516173"/>
    </source>
</evidence>
<dbReference type="AlphaFoldDB" id="A0A7G1KDY0"/>
<name>A0A7G1KDY0_9NOCA</name>
<gene>
    <name evidence="2" type="ORF">NWFMUON74_09720</name>
</gene>
<keyword evidence="3" id="KW-1185">Reference proteome</keyword>
<reference evidence="2 3" key="1">
    <citation type="submission" date="2020-08" db="EMBL/GenBank/DDBJ databases">
        <title>Genome Sequencing of Nocardia wallacei strain FMUON74 and assembly.</title>
        <authorList>
            <person name="Toyokawa M."/>
            <person name="Uesaka K."/>
        </authorList>
    </citation>
    <scope>NUCLEOTIDE SEQUENCE [LARGE SCALE GENOMIC DNA]</scope>
    <source>
        <strain evidence="2 3">FMUON74</strain>
    </source>
</reference>
<feature type="region of interest" description="Disordered" evidence="1">
    <location>
        <begin position="170"/>
        <end position="201"/>
    </location>
</feature>
<accession>A0A7G1KDY0</accession>
<proteinExistence type="predicted"/>
<feature type="compositionally biased region" description="Basic and acidic residues" evidence="1">
    <location>
        <begin position="180"/>
        <end position="191"/>
    </location>
</feature>
<dbReference type="KEGG" id="nwl:NWFMUON74_09720"/>
<evidence type="ECO:0000313" key="2">
    <source>
        <dbReference type="EMBL" id="BCK53200.1"/>
    </source>
</evidence>
<dbReference type="Proteomes" id="UP000516173">
    <property type="component" value="Chromosome"/>
</dbReference>